<dbReference type="PROSITE" id="PS50977">
    <property type="entry name" value="HTH_TETR_2"/>
    <property type="match status" value="1"/>
</dbReference>
<dbReference type="InterPro" id="IPR009057">
    <property type="entry name" value="Homeodomain-like_sf"/>
</dbReference>
<sequence length="237" mass="24714">MSTTPGPDGTRDTDQPGTPATRARGRKGAERRETLLDAAEGLLVAEGGPELTMRAVAAAAGVRLGHLQYYFPTHADLVAAVLERVLRRSAERLAPLLAPGAEGPGPEDPGPRAPGTEGPGAGALDAEDPAAALVAALLAEQEDVRLVRLFAEVWALAARDAGVAGAVRGFYDDYRDQVAAFLAQRRPGLPEDERRARAGVFVMLIEGASLFRSGVAAERAPATDAVLLRTALDLLGP</sequence>
<dbReference type="Gene3D" id="1.10.357.10">
    <property type="entry name" value="Tetracycline Repressor, domain 2"/>
    <property type="match status" value="1"/>
</dbReference>
<gene>
    <name evidence="7" type="ORF">GCM10009639_58320</name>
</gene>
<evidence type="ECO:0000256" key="1">
    <source>
        <dbReference type="ARBA" id="ARBA00023015"/>
    </source>
</evidence>
<name>A0ABN1YGV2_9ACTN</name>
<dbReference type="InterPro" id="IPR036271">
    <property type="entry name" value="Tet_transcr_reg_TetR-rel_C_sf"/>
</dbReference>
<evidence type="ECO:0000259" key="6">
    <source>
        <dbReference type="PROSITE" id="PS50977"/>
    </source>
</evidence>
<evidence type="ECO:0000313" key="8">
    <source>
        <dbReference type="Proteomes" id="UP001499863"/>
    </source>
</evidence>
<accession>A0ABN1YGV2</accession>
<dbReference type="InterPro" id="IPR001647">
    <property type="entry name" value="HTH_TetR"/>
</dbReference>
<dbReference type="Pfam" id="PF00440">
    <property type="entry name" value="TetR_N"/>
    <property type="match status" value="1"/>
</dbReference>
<organism evidence="7 8">
    <name type="scientific">Kitasatospora putterlickiae</name>
    <dbReference type="NCBI Taxonomy" id="221725"/>
    <lineage>
        <taxon>Bacteria</taxon>
        <taxon>Bacillati</taxon>
        <taxon>Actinomycetota</taxon>
        <taxon>Actinomycetes</taxon>
        <taxon>Kitasatosporales</taxon>
        <taxon>Streptomycetaceae</taxon>
        <taxon>Kitasatospora</taxon>
    </lineage>
</organism>
<evidence type="ECO:0000256" key="3">
    <source>
        <dbReference type="ARBA" id="ARBA00023163"/>
    </source>
</evidence>
<evidence type="ECO:0000256" key="4">
    <source>
        <dbReference type="PROSITE-ProRule" id="PRU00335"/>
    </source>
</evidence>
<dbReference type="InterPro" id="IPR050109">
    <property type="entry name" value="HTH-type_TetR-like_transc_reg"/>
</dbReference>
<dbReference type="RefSeq" id="WP_344342789.1">
    <property type="nucleotide sequence ID" value="NZ_BAAAKJ010000341.1"/>
</dbReference>
<keyword evidence="2 4" id="KW-0238">DNA-binding</keyword>
<keyword evidence="8" id="KW-1185">Reference proteome</keyword>
<dbReference type="PANTHER" id="PTHR30055">
    <property type="entry name" value="HTH-TYPE TRANSCRIPTIONAL REGULATOR RUTR"/>
    <property type="match status" value="1"/>
</dbReference>
<comment type="caution">
    <text evidence="7">The sequence shown here is derived from an EMBL/GenBank/DDBJ whole genome shotgun (WGS) entry which is preliminary data.</text>
</comment>
<proteinExistence type="predicted"/>
<dbReference type="PANTHER" id="PTHR30055:SF234">
    <property type="entry name" value="HTH-TYPE TRANSCRIPTIONAL REGULATOR BETI"/>
    <property type="match status" value="1"/>
</dbReference>
<feature type="region of interest" description="Disordered" evidence="5">
    <location>
        <begin position="96"/>
        <end position="124"/>
    </location>
</feature>
<reference evidence="7 8" key="1">
    <citation type="journal article" date="2019" name="Int. J. Syst. Evol. Microbiol.">
        <title>The Global Catalogue of Microorganisms (GCM) 10K type strain sequencing project: providing services to taxonomists for standard genome sequencing and annotation.</title>
        <authorList>
            <consortium name="The Broad Institute Genomics Platform"/>
            <consortium name="The Broad Institute Genome Sequencing Center for Infectious Disease"/>
            <person name="Wu L."/>
            <person name="Ma J."/>
        </authorList>
    </citation>
    <scope>NUCLEOTIDE SEQUENCE [LARGE SCALE GENOMIC DNA]</scope>
    <source>
        <strain evidence="7 8">JCM 12393</strain>
    </source>
</reference>
<dbReference type="Proteomes" id="UP001499863">
    <property type="component" value="Unassembled WGS sequence"/>
</dbReference>
<feature type="DNA-binding region" description="H-T-H motif" evidence="4">
    <location>
        <begin position="52"/>
        <end position="71"/>
    </location>
</feature>
<dbReference type="EMBL" id="BAAAKJ010000341">
    <property type="protein sequence ID" value="GAA1408515.1"/>
    <property type="molecule type" value="Genomic_DNA"/>
</dbReference>
<evidence type="ECO:0000256" key="5">
    <source>
        <dbReference type="SAM" id="MobiDB-lite"/>
    </source>
</evidence>
<protein>
    <recommendedName>
        <fullName evidence="6">HTH tetR-type domain-containing protein</fullName>
    </recommendedName>
</protein>
<dbReference type="SUPFAM" id="SSF48498">
    <property type="entry name" value="Tetracyclin repressor-like, C-terminal domain"/>
    <property type="match status" value="1"/>
</dbReference>
<feature type="region of interest" description="Disordered" evidence="5">
    <location>
        <begin position="1"/>
        <end position="32"/>
    </location>
</feature>
<dbReference type="SUPFAM" id="SSF46689">
    <property type="entry name" value="Homeodomain-like"/>
    <property type="match status" value="1"/>
</dbReference>
<evidence type="ECO:0000313" key="7">
    <source>
        <dbReference type="EMBL" id="GAA1408515.1"/>
    </source>
</evidence>
<keyword evidence="3" id="KW-0804">Transcription</keyword>
<keyword evidence="1" id="KW-0805">Transcription regulation</keyword>
<evidence type="ECO:0000256" key="2">
    <source>
        <dbReference type="ARBA" id="ARBA00023125"/>
    </source>
</evidence>
<feature type="domain" description="HTH tetR-type" evidence="6">
    <location>
        <begin position="29"/>
        <end position="89"/>
    </location>
</feature>